<dbReference type="AlphaFoldDB" id="A0AAN9BXA9"/>
<dbReference type="EMBL" id="JBAMIC010000001">
    <property type="protein sequence ID" value="KAK7114431.1"/>
    <property type="molecule type" value="Genomic_DNA"/>
</dbReference>
<accession>A0AAN9BXA9</accession>
<evidence type="ECO:0000313" key="1">
    <source>
        <dbReference type="EMBL" id="KAK7114431.1"/>
    </source>
</evidence>
<proteinExistence type="predicted"/>
<organism evidence="1 2">
    <name type="scientific">Littorina saxatilis</name>
    <dbReference type="NCBI Taxonomy" id="31220"/>
    <lineage>
        <taxon>Eukaryota</taxon>
        <taxon>Metazoa</taxon>
        <taxon>Spiralia</taxon>
        <taxon>Lophotrochozoa</taxon>
        <taxon>Mollusca</taxon>
        <taxon>Gastropoda</taxon>
        <taxon>Caenogastropoda</taxon>
        <taxon>Littorinimorpha</taxon>
        <taxon>Littorinoidea</taxon>
        <taxon>Littorinidae</taxon>
        <taxon>Littorina</taxon>
    </lineage>
</organism>
<protein>
    <submittedName>
        <fullName evidence="1">Uncharacterized protein</fullName>
    </submittedName>
</protein>
<evidence type="ECO:0000313" key="2">
    <source>
        <dbReference type="Proteomes" id="UP001374579"/>
    </source>
</evidence>
<keyword evidence="2" id="KW-1185">Reference proteome</keyword>
<sequence>MQIHVSLFSEFARVFSAIKPHCINYIFVSKLTLHLCKYCNTSLRGKCQLRGFCALIANDVPKLQVSAHNRDISVIEYSLRIQKVSITPEHILQNCPHLETIRQKFWQEETSVGAKLWGSADELRKTADFLAATGLRI</sequence>
<reference evidence="1 2" key="1">
    <citation type="submission" date="2024-02" db="EMBL/GenBank/DDBJ databases">
        <title>Chromosome-scale genome assembly of the rough periwinkle Littorina saxatilis.</title>
        <authorList>
            <person name="De Jode A."/>
            <person name="Faria R."/>
            <person name="Formenti G."/>
            <person name="Sims Y."/>
            <person name="Smith T.P."/>
            <person name="Tracey A."/>
            <person name="Wood J.M.D."/>
            <person name="Zagrodzka Z.B."/>
            <person name="Johannesson K."/>
            <person name="Butlin R.K."/>
            <person name="Leder E.H."/>
        </authorList>
    </citation>
    <scope>NUCLEOTIDE SEQUENCE [LARGE SCALE GENOMIC DNA]</scope>
    <source>
        <strain evidence="1">Snail1</strain>
        <tissue evidence="1">Muscle</tissue>
    </source>
</reference>
<dbReference type="Proteomes" id="UP001374579">
    <property type="component" value="Unassembled WGS sequence"/>
</dbReference>
<gene>
    <name evidence="1" type="ORF">V1264_000492</name>
</gene>
<name>A0AAN9BXA9_9CAEN</name>
<comment type="caution">
    <text evidence="1">The sequence shown here is derived from an EMBL/GenBank/DDBJ whole genome shotgun (WGS) entry which is preliminary data.</text>
</comment>